<dbReference type="SUPFAM" id="SSF69255">
    <property type="entry name" value="gp5 N-terminal domain-like"/>
    <property type="match status" value="1"/>
</dbReference>
<sequence>MDYKTSISIDGKYLSNFEQVTLKQRLNTHHEFKIQVDHDEIEALGVHTLEASKAWLGKSVVISFDEAEFVGIITNLKLQHNDGHQGNIEITGYSKTILLEQGKHTTSWVNKSLANIIKDTLDTVNIQALIEPEHRGLLNYEAQYGETHYQFLQRLAKQHYEWFFYDGLKLVIGQPDRNTATKLQYGRELSNISIGMEARANSYNIFSYNALEDTKNESKTKNNVEGLNELGMDAFNTSLDIFKGVANSHAVARTQNKSELETSVKNKQAAAVADLNILEADCNQQNLTVGSIIKVSSAKWSGKDEFDVKNYGEYIIIDIEHKATGSTTYSSHIKAIPSGVKVPPEPQVDLPQANPQLATVVSNEDPKGKGRVQVQFQWQKHEKRTNWIRVMTPDAGQSENHEQNRGHVFIPEEGDQVMVGFRYSDPNRPFVMGSLFNGNTGAGGRVDNTHKSIITRSGHTIEFNDTNRQESITIKDKGGNQIHYDTKSKNITITAPETLTLNCKNMNINVAENLNTNVGANSTTVIGVNATENIGMNKLSSVAGNSNMLVIGELKEIIEGDLISETKKERKEISNGEVQVQVEGEFTGNSENKVKLNSAENSSLF</sequence>
<dbReference type="OrthoDB" id="727155at2"/>
<dbReference type="AlphaFoldDB" id="A0A1E5TDH5"/>
<dbReference type="InterPro" id="IPR006531">
    <property type="entry name" value="Gp5/Vgr_OB"/>
</dbReference>
<dbReference type="InterPro" id="IPR037026">
    <property type="entry name" value="Vgr_OB-fold_dom_sf"/>
</dbReference>
<feature type="domain" description="Gp5/Type VI secretion system Vgr protein OB-fold" evidence="1">
    <location>
        <begin position="357"/>
        <end position="436"/>
    </location>
</feature>
<dbReference type="EMBL" id="MDJD01000007">
    <property type="protein sequence ID" value="OEK09433.1"/>
    <property type="molecule type" value="Genomic_DNA"/>
</dbReference>
<dbReference type="RefSeq" id="WP_069828870.1">
    <property type="nucleotide sequence ID" value="NZ_MDJD01000007.1"/>
</dbReference>
<name>A0A1E5TDH5_9FLAO</name>
<dbReference type="Gene3D" id="2.40.50.230">
    <property type="entry name" value="Gp5 N-terminal domain"/>
    <property type="match status" value="1"/>
</dbReference>
<dbReference type="SUPFAM" id="SSF69279">
    <property type="entry name" value="Phage tail proteins"/>
    <property type="match status" value="1"/>
</dbReference>
<reference evidence="2 3" key="1">
    <citation type="submission" date="2016-05" db="EMBL/GenBank/DDBJ databases">
        <title>Draft Genome Sequence of Algibacter sp. Strain SK-16 Isolated from the Surface Water of Aburatsubo Inlet.</title>
        <authorList>
            <person name="Wong S.-K."/>
            <person name="Yoshizawa S."/>
            <person name="Nakajima Y."/>
            <person name="Ogura Y."/>
            <person name="Tetsuya H."/>
            <person name="Hamasaki K."/>
        </authorList>
    </citation>
    <scope>NUCLEOTIDE SEQUENCE [LARGE SCALE GENOMIC DNA]</scope>
    <source>
        <strain evidence="2 3">SK-16</strain>
    </source>
</reference>
<dbReference type="Pfam" id="PF04717">
    <property type="entry name" value="Phage_base_V"/>
    <property type="match status" value="1"/>
</dbReference>
<dbReference type="Proteomes" id="UP000095713">
    <property type="component" value="Unassembled WGS sequence"/>
</dbReference>
<gene>
    <name evidence="2" type="ORF">A8C32_11995</name>
</gene>
<dbReference type="SUPFAM" id="SSF69349">
    <property type="entry name" value="Phage fibre proteins"/>
    <property type="match status" value="1"/>
</dbReference>
<organism evidence="2 3">
    <name type="scientific">Flavivirga aquatica</name>
    <dbReference type="NCBI Taxonomy" id="1849968"/>
    <lineage>
        <taxon>Bacteria</taxon>
        <taxon>Pseudomonadati</taxon>
        <taxon>Bacteroidota</taxon>
        <taxon>Flavobacteriia</taxon>
        <taxon>Flavobacteriales</taxon>
        <taxon>Flavobacteriaceae</taxon>
        <taxon>Flavivirga</taxon>
    </lineage>
</organism>
<dbReference type="Gene3D" id="3.55.50.10">
    <property type="entry name" value="Baseplate protein-like domains"/>
    <property type="match status" value="1"/>
</dbReference>
<comment type="caution">
    <text evidence="2">The sequence shown here is derived from an EMBL/GenBank/DDBJ whole genome shotgun (WGS) entry which is preliminary data.</text>
</comment>
<dbReference type="STRING" id="1849968.A8C32_11995"/>
<evidence type="ECO:0000259" key="1">
    <source>
        <dbReference type="Pfam" id="PF04717"/>
    </source>
</evidence>
<evidence type="ECO:0000313" key="2">
    <source>
        <dbReference type="EMBL" id="OEK09433.1"/>
    </source>
</evidence>
<proteinExistence type="predicted"/>
<dbReference type="Gene3D" id="2.30.110.50">
    <property type="match status" value="1"/>
</dbReference>
<protein>
    <recommendedName>
        <fullName evidence="1">Gp5/Type VI secretion system Vgr protein OB-fold domain-containing protein</fullName>
    </recommendedName>
</protein>
<dbReference type="Pfam" id="PF05954">
    <property type="entry name" value="Phage_GPD"/>
    <property type="match status" value="1"/>
</dbReference>
<keyword evidence="3" id="KW-1185">Reference proteome</keyword>
<accession>A0A1E5TDH5</accession>
<evidence type="ECO:0000313" key="3">
    <source>
        <dbReference type="Proteomes" id="UP000095713"/>
    </source>
</evidence>